<dbReference type="EMBL" id="VTOZ01000001">
    <property type="protein sequence ID" value="TYZ31100.1"/>
    <property type="molecule type" value="Genomic_DNA"/>
</dbReference>
<evidence type="ECO:0000313" key="7">
    <source>
        <dbReference type="EMBL" id="TYZ31100.1"/>
    </source>
</evidence>
<dbReference type="SUPFAM" id="SSF88946">
    <property type="entry name" value="Sigma2 domain of RNA polymerase sigma factors"/>
    <property type="match status" value="1"/>
</dbReference>
<dbReference type="Gene3D" id="1.10.10.10">
    <property type="entry name" value="Winged helix-like DNA-binding domain superfamily/Winged helix DNA-binding domain"/>
    <property type="match status" value="1"/>
</dbReference>
<dbReference type="PANTHER" id="PTHR43133:SF62">
    <property type="entry name" value="RNA POLYMERASE SIGMA FACTOR SIGZ"/>
    <property type="match status" value="1"/>
</dbReference>
<evidence type="ECO:0000313" key="8">
    <source>
        <dbReference type="Proteomes" id="UP000322783"/>
    </source>
</evidence>
<dbReference type="InterPro" id="IPR013324">
    <property type="entry name" value="RNA_pol_sigma_r3/r4-like"/>
</dbReference>
<dbReference type="Pfam" id="PF08281">
    <property type="entry name" value="Sigma70_r4_2"/>
    <property type="match status" value="1"/>
</dbReference>
<sequence length="186" mass="21520">MSEVKNTAYWGRLAVKAVSDSAALTELYEYYFPRVYQYLLGKTKDRGLADELVSDTFIRMYQHLEQFDPEKGAFSTWLFRIAQNVMNKYYGSKAYTMNAPWDEAFDPADDRQDTPEGQALTRERTEELRAAILQLPERQQKILEMTYWLEMNSNEIAGQLGIAPSSVRVALKQARDKLKGILKEKD</sequence>
<gene>
    <name evidence="7" type="ORF">FZ041_00905</name>
</gene>
<dbReference type="SUPFAM" id="SSF88659">
    <property type="entry name" value="Sigma3 and sigma4 domains of RNA polymerase sigma factors"/>
    <property type="match status" value="1"/>
</dbReference>
<evidence type="ECO:0000256" key="3">
    <source>
        <dbReference type="ARBA" id="ARBA00023082"/>
    </source>
</evidence>
<dbReference type="Pfam" id="PF04542">
    <property type="entry name" value="Sigma70_r2"/>
    <property type="match status" value="1"/>
</dbReference>
<comment type="similarity">
    <text evidence="1">Belongs to the sigma-70 factor family. ECF subfamily.</text>
</comment>
<evidence type="ECO:0000259" key="5">
    <source>
        <dbReference type="Pfam" id="PF04542"/>
    </source>
</evidence>
<dbReference type="CDD" id="cd06171">
    <property type="entry name" value="Sigma70_r4"/>
    <property type="match status" value="1"/>
</dbReference>
<dbReference type="GO" id="GO:0006352">
    <property type="term" value="P:DNA-templated transcription initiation"/>
    <property type="evidence" value="ECO:0007669"/>
    <property type="project" value="InterPro"/>
</dbReference>
<dbReference type="InterPro" id="IPR007627">
    <property type="entry name" value="RNA_pol_sigma70_r2"/>
</dbReference>
<dbReference type="RefSeq" id="WP_149188222.1">
    <property type="nucleotide sequence ID" value="NZ_VTOZ01000001.1"/>
</dbReference>
<evidence type="ECO:0000256" key="1">
    <source>
        <dbReference type="ARBA" id="ARBA00010641"/>
    </source>
</evidence>
<feature type="domain" description="RNA polymerase sigma factor 70 region 4 type 2" evidence="6">
    <location>
        <begin position="126"/>
        <end position="178"/>
    </location>
</feature>
<evidence type="ECO:0000256" key="4">
    <source>
        <dbReference type="ARBA" id="ARBA00023163"/>
    </source>
</evidence>
<keyword evidence="3" id="KW-0731">Sigma factor</keyword>
<dbReference type="Proteomes" id="UP000322783">
    <property type="component" value="Unassembled WGS sequence"/>
</dbReference>
<evidence type="ECO:0000256" key="2">
    <source>
        <dbReference type="ARBA" id="ARBA00023015"/>
    </source>
</evidence>
<proteinExistence type="inferred from homology"/>
<accession>A0A5D6WTG7</accession>
<dbReference type="AlphaFoldDB" id="A0A5D6WTG7"/>
<name>A0A5D6WTG7_9FIRM</name>
<dbReference type="PANTHER" id="PTHR43133">
    <property type="entry name" value="RNA POLYMERASE ECF-TYPE SIGMA FACTO"/>
    <property type="match status" value="1"/>
</dbReference>
<reference evidence="7 8" key="1">
    <citation type="submission" date="2019-08" db="EMBL/GenBank/DDBJ databases">
        <title>Selenomonas sp. mPRGC5 and Selenomonas sp. mPRGC8 isolated from ruminal fluid of dairy goat (Capra hircus).</title>
        <authorList>
            <person name="Poothong S."/>
            <person name="Nuengjamnong C."/>
            <person name="Tanasupawat S."/>
        </authorList>
    </citation>
    <scope>NUCLEOTIDE SEQUENCE [LARGE SCALE GENOMIC DNA]</scope>
    <source>
        <strain evidence="8">mPRGC8</strain>
    </source>
</reference>
<evidence type="ECO:0000259" key="6">
    <source>
        <dbReference type="Pfam" id="PF08281"/>
    </source>
</evidence>
<dbReference type="GO" id="GO:0003677">
    <property type="term" value="F:DNA binding"/>
    <property type="evidence" value="ECO:0007669"/>
    <property type="project" value="InterPro"/>
</dbReference>
<comment type="caution">
    <text evidence="7">The sequence shown here is derived from an EMBL/GenBank/DDBJ whole genome shotgun (WGS) entry which is preliminary data.</text>
</comment>
<keyword evidence="4" id="KW-0804">Transcription</keyword>
<dbReference type="NCBIfam" id="TIGR02937">
    <property type="entry name" value="sigma70-ECF"/>
    <property type="match status" value="1"/>
</dbReference>
<dbReference type="Gene3D" id="1.10.1740.10">
    <property type="match status" value="1"/>
</dbReference>
<keyword evidence="8" id="KW-1185">Reference proteome</keyword>
<organism evidence="7 8">
    <name type="scientific">Selenomonas caprae</name>
    <dbReference type="NCBI Taxonomy" id="2606905"/>
    <lineage>
        <taxon>Bacteria</taxon>
        <taxon>Bacillati</taxon>
        <taxon>Bacillota</taxon>
        <taxon>Negativicutes</taxon>
        <taxon>Selenomonadales</taxon>
        <taxon>Selenomonadaceae</taxon>
        <taxon>Selenomonas</taxon>
    </lineage>
</organism>
<dbReference type="InterPro" id="IPR013249">
    <property type="entry name" value="RNA_pol_sigma70_r4_t2"/>
</dbReference>
<dbReference type="InterPro" id="IPR014284">
    <property type="entry name" value="RNA_pol_sigma-70_dom"/>
</dbReference>
<feature type="domain" description="RNA polymerase sigma-70 region 2" evidence="5">
    <location>
        <begin position="27"/>
        <end position="91"/>
    </location>
</feature>
<dbReference type="GO" id="GO:0016987">
    <property type="term" value="F:sigma factor activity"/>
    <property type="evidence" value="ECO:0007669"/>
    <property type="project" value="UniProtKB-KW"/>
</dbReference>
<dbReference type="InterPro" id="IPR013325">
    <property type="entry name" value="RNA_pol_sigma_r2"/>
</dbReference>
<keyword evidence="2" id="KW-0805">Transcription regulation</keyword>
<protein>
    <submittedName>
        <fullName evidence="7">Sigma-70 family RNA polymerase sigma factor</fullName>
    </submittedName>
</protein>
<dbReference type="InterPro" id="IPR039425">
    <property type="entry name" value="RNA_pol_sigma-70-like"/>
</dbReference>
<dbReference type="InterPro" id="IPR036388">
    <property type="entry name" value="WH-like_DNA-bd_sf"/>
</dbReference>